<dbReference type="GO" id="GO:0005275">
    <property type="term" value="F:amine transmembrane transporter activity"/>
    <property type="evidence" value="ECO:0007669"/>
    <property type="project" value="TreeGrafter"/>
</dbReference>
<dbReference type="PANTHER" id="PTHR47737">
    <property type="entry name" value="GLYCINE BETAINE/PROLINE BETAINE TRANSPORT SYSTEM PERMEASE PROTEIN PROW"/>
    <property type="match status" value="1"/>
</dbReference>
<reference evidence="6" key="2">
    <citation type="submission" date="2017-09" db="EMBL/GenBank/DDBJ databases">
        <authorList>
            <person name="Ehlers B."/>
            <person name="Leendertz F.H."/>
        </authorList>
    </citation>
    <scope>NUCLEOTIDE SEQUENCE [LARGE SCALE GENOMIC DNA]</scope>
    <source>
        <strain evidence="6">WG-1MB</strain>
    </source>
</reference>
<evidence type="ECO:0000256" key="2">
    <source>
        <dbReference type="ARBA" id="ARBA00022448"/>
    </source>
</evidence>
<dbReference type="RefSeq" id="WP_096712585.1">
    <property type="nucleotide sequence ID" value="NZ_OBDR01000007.1"/>
</dbReference>
<protein>
    <submittedName>
        <fullName evidence="6">Glycine betaine/proline transport system substrate-binding protein</fullName>
    </submittedName>
</protein>
<keyword evidence="3" id="KW-1003">Cell membrane</keyword>
<evidence type="ECO:0000313" key="7">
    <source>
        <dbReference type="EMBL" id="TCL11852.1"/>
    </source>
</evidence>
<dbReference type="GO" id="GO:0043190">
    <property type="term" value="C:ATP-binding cassette (ABC) transporter complex"/>
    <property type="evidence" value="ECO:0007669"/>
    <property type="project" value="InterPro"/>
</dbReference>
<dbReference type="Proteomes" id="UP000295404">
    <property type="component" value="Unassembled WGS sequence"/>
</dbReference>
<dbReference type="Pfam" id="PF04069">
    <property type="entry name" value="OpuAC"/>
    <property type="match status" value="1"/>
</dbReference>
<dbReference type="InterPro" id="IPR007210">
    <property type="entry name" value="ABC_Gly_betaine_transp_sub-bd"/>
</dbReference>
<evidence type="ECO:0000256" key="3">
    <source>
        <dbReference type="ARBA" id="ARBA00022475"/>
    </source>
</evidence>
<evidence type="ECO:0000256" key="4">
    <source>
        <dbReference type="ARBA" id="ARBA00023136"/>
    </source>
</evidence>
<reference evidence="7 9" key="3">
    <citation type="submission" date="2019-03" db="EMBL/GenBank/DDBJ databases">
        <title>Subsurface microbial communities from deep shales in Ohio and West Virginia, USA.</title>
        <authorList>
            <person name="Wrighton K."/>
        </authorList>
    </citation>
    <scope>NUCLEOTIDE SEQUENCE [LARGE SCALE GENOMIC DNA]</scope>
    <source>
        <strain evidence="7 9">WG1_MB</strain>
    </source>
</reference>
<dbReference type="PROSITE" id="PS51257">
    <property type="entry name" value="PROKAR_LIPOPROTEIN"/>
    <property type="match status" value="1"/>
</dbReference>
<dbReference type="EMBL" id="OBDR01000007">
    <property type="protein sequence ID" value="SNY17679.1"/>
    <property type="molecule type" value="Genomic_DNA"/>
</dbReference>
<dbReference type="OrthoDB" id="59515at2157"/>
<dbReference type="PANTHER" id="PTHR47737:SF1">
    <property type="entry name" value="GLYCINE BETAINE_PROLINE BETAINE TRANSPORT SYSTEM PERMEASE PROTEIN PROW"/>
    <property type="match status" value="1"/>
</dbReference>
<dbReference type="Proteomes" id="UP000217726">
    <property type="component" value="Unassembled WGS sequence"/>
</dbReference>
<keyword evidence="4" id="KW-0472">Membrane</keyword>
<dbReference type="AlphaFoldDB" id="A0A285G2B3"/>
<feature type="domain" description="ABC-type glycine betaine transport system substrate-binding" evidence="5">
    <location>
        <begin position="43"/>
        <end position="285"/>
    </location>
</feature>
<evidence type="ECO:0000313" key="8">
    <source>
        <dbReference type="Proteomes" id="UP000217726"/>
    </source>
</evidence>
<dbReference type="EMBL" id="SMMS01000001">
    <property type="protein sequence ID" value="TCL11852.1"/>
    <property type="molecule type" value="Genomic_DNA"/>
</dbReference>
<keyword evidence="2" id="KW-0813">Transport</keyword>
<proteinExistence type="predicted"/>
<comment type="subcellular location">
    <subcellularLocation>
        <location evidence="1">Cell membrane</location>
    </subcellularLocation>
</comment>
<dbReference type="CDD" id="cd13639">
    <property type="entry name" value="PBP2_OpuAC_like"/>
    <property type="match status" value="1"/>
</dbReference>
<dbReference type="Gene3D" id="3.40.190.100">
    <property type="entry name" value="Glycine betaine-binding periplasmic protein, domain 2"/>
    <property type="match status" value="1"/>
</dbReference>
<dbReference type="GO" id="GO:0015871">
    <property type="term" value="P:choline transport"/>
    <property type="evidence" value="ECO:0007669"/>
    <property type="project" value="TreeGrafter"/>
</dbReference>
<organism evidence="6 8">
    <name type="scientific">Methanohalophilus euhalobius</name>
    <dbReference type="NCBI Taxonomy" id="51203"/>
    <lineage>
        <taxon>Archaea</taxon>
        <taxon>Methanobacteriati</taxon>
        <taxon>Methanobacteriota</taxon>
        <taxon>Stenosarchaea group</taxon>
        <taxon>Methanomicrobia</taxon>
        <taxon>Methanosarcinales</taxon>
        <taxon>Methanosarcinaceae</taxon>
        <taxon>Methanohalophilus</taxon>
    </lineage>
</organism>
<dbReference type="GO" id="GO:0031460">
    <property type="term" value="P:glycine betaine transport"/>
    <property type="evidence" value="ECO:0007669"/>
    <property type="project" value="TreeGrafter"/>
</dbReference>
<evidence type="ECO:0000313" key="9">
    <source>
        <dbReference type="Proteomes" id="UP000295404"/>
    </source>
</evidence>
<dbReference type="Gene3D" id="3.10.105.10">
    <property type="entry name" value="Dipeptide-binding Protein, Domain 3"/>
    <property type="match status" value="2"/>
</dbReference>
<evidence type="ECO:0000313" key="6">
    <source>
        <dbReference type="EMBL" id="SNY17679.1"/>
    </source>
</evidence>
<keyword evidence="8" id="KW-1185">Reference proteome</keyword>
<evidence type="ECO:0000256" key="1">
    <source>
        <dbReference type="ARBA" id="ARBA00004236"/>
    </source>
</evidence>
<evidence type="ECO:0000259" key="5">
    <source>
        <dbReference type="Pfam" id="PF04069"/>
    </source>
</evidence>
<name>A0A285G2B3_9EURY</name>
<accession>A0A285G2B3</accession>
<dbReference type="SUPFAM" id="SSF53850">
    <property type="entry name" value="Periplasmic binding protein-like II"/>
    <property type="match status" value="1"/>
</dbReference>
<gene>
    <name evidence="7" type="ORF">C7960_1049</name>
    <name evidence="6" type="ORF">SAMN06295989_10795</name>
</gene>
<dbReference type="GO" id="GO:0015226">
    <property type="term" value="F:carnitine transmembrane transporter activity"/>
    <property type="evidence" value="ECO:0007669"/>
    <property type="project" value="TreeGrafter"/>
</dbReference>
<sequence length="298" mass="32701">MDNKYKAILVGILLVLSLFAAGCAQQGDEGDTGDGNQTQVEDKSVTIAYVQWASAVATTNVVQEVFQKAGYEVELNNVAAGIMYQAIANGDADFSVCAWLPNTQSNYWEQYGDQIEKVNVNTPNVKTGLVVPQYVDIDTIPELKGNESKFGGTITGIDPGAGIMSQTEEAIQEYGLDGYTLQASSGPGMTSALTSAITDEKPIVVTLWNPHWAFARWDLKYLDDPKDVYGSDDIVTIARPDLKEDKPQAYEILTRFKWTVADNEKVMSYIDQGMSAEEAAEKWVNDNPDKVNEWLGTE</sequence>
<reference evidence="8" key="1">
    <citation type="submission" date="2017-09" db="EMBL/GenBank/DDBJ databases">
        <authorList>
            <person name="Varghese N."/>
            <person name="Submissions S."/>
        </authorList>
    </citation>
    <scope>NUCLEOTIDE SEQUENCE [LARGE SCALE GENOMIC DNA]</scope>
    <source>
        <strain evidence="8">WG-1MB</strain>
    </source>
</reference>